<dbReference type="Gramene" id="OE9A061019T1">
    <property type="protein sequence ID" value="OE9A061019C1"/>
    <property type="gene ID" value="OE9A061019"/>
</dbReference>
<keyword evidence="2" id="KW-1185">Reference proteome</keyword>
<sequence length="100" mass="11718">MKMAFDRTDLGKMLYFLRMEINQTQDGIFVYQRRYGKKILKKFSMENCKLVSTSLVQNLMLIKEYGSKKSNEKVYRSLVGSLLYLTIIRPDITFAANMLS</sequence>
<dbReference type="AlphaFoldDB" id="A0A8S0TMV4"/>
<reference evidence="1 2" key="1">
    <citation type="submission" date="2019-12" db="EMBL/GenBank/DDBJ databases">
        <authorList>
            <person name="Alioto T."/>
            <person name="Alioto T."/>
            <person name="Gomez Garrido J."/>
        </authorList>
    </citation>
    <scope>NUCLEOTIDE SEQUENCE [LARGE SCALE GENOMIC DNA]</scope>
</reference>
<accession>A0A8S0TMV4</accession>
<dbReference type="Proteomes" id="UP000594638">
    <property type="component" value="Unassembled WGS sequence"/>
</dbReference>
<comment type="caution">
    <text evidence="1">The sequence shown here is derived from an EMBL/GenBank/DDBJ whole genome shotgun (WGS) entry which is preliminary data.</text>
</comment>
<name>A0A8S0TMV4_OLEEU</name>
<proteinExistence type="predicted"/>
<organism evidence="1 2">
    <name type="scientific">Olea europaea subsp. europaea</name>
    <dbReference type="NCBI Taxonomy" id="158383"/>
    <lineage>
        <taxon>Eukaryota</taxon>
        <taxon>Viridiplantae</taxon>
        <taxon>Streptophyta</taxon>
        <taxon>Embryophyta</taxon>
        <taxon>Tracheophyta</taxon>
        <taxon>Spermatophyta</taxon>
        <taxon>Magnoliopsida</taxon>
        <taxon>eudicotyledons</taxon>
        <taxon>Gunneridae</taxon>
        <taxon>Pentapetalae</taxon>
        <taxon>asterids</taxon>
        <taxon>lamiids</taxon>
        <taxon>Lamiales</taxon>
        <taxon>Oleaceae</taxon>
        <taxon>Oleeae</taxon>
        <taxon>Olea</taxon>
    </lineage>
</organism>
<evidence type="ECO:0000313" key="1">
    <source>
        <dbReference type="EMBL" id="CAA3006661.1"/>
    </source>
</evidence>
<protein>
    <submittedName>
        <fullName evidence="1">Uncharacterized mitochondrial g00810-like</fullName>
    </submittedName>
</protein>
<evidence type="ECO:0000313" key="2">
    <source>
        <dbReference type="Proteomes" id="UP000594638"/>
    </source>
</evidence>
<gene>
    <name evidence="1" type="ORF">OLEA9_A061019</name>
</gene>
<dbReference type="EMBL" id="CACTIH010007263">
    <property type="protein sequence ID" value="CAA3006661.1"/>
    <property type="molecule type" value="Genomic_DNA"/>
</dbReference>
<dbReference type="OrthoDB" id="892939at2759"/>